<dbReference type="CDD" id="cd00854">
    <property type="entry name" value="NagA"/>
    <property type="match status" value="1"/>
</dbReference>
<evidence type="ECO:0000256" key="9">
    <source>
        <dbReference type="PIRNR" id="PIRNR038994"/>
    </source>
</evidence>
<evidence type="ECO:0000256" key="7">
    <source>
        <dbReference type="ARBA" id="ARBA00047647"/>
    </source>
</evidence>
<dbReference type="GO" id="GO:0046872">
    <property type="term" value="F:metal ion binding"/>
    <property type="evidence" value="ECO:0007669"/>
    <property type="project" value="UniProtKB-KW"/>
</dbReference>
<dbReference type="Gene3D" id="2.30.40.10">
    <property type="entry name" value="Urease, subunit C, domain 1"/>
    <property type="match status" value="1"/>
</dbReference>
<evidence type="ECO:0000256" key="6">
    <source>
        <dbReference type="ARBA" id="ARBA00023277"/>
    </source>
</evidence>
<dbReference type="GO" id="GO:0008448">
    <property type="term" value="F:N-acetylglucosamine-6-phosphate deacetylase activity"/>
    <property type="evidence" value="ECO:0007669"/>
    <property type="project" value="UniProtKB-EC"/>
</dbReference>
<evidence type="ECO:0000313" key="14">
    <source>
        <dbReference type="EMBL" id="ASN04207.1"/>
    </source>
</evidence>
<dbReference type="EMBL" id="CP022437">
    <property type="protein sequence ID" value="ASN04207.1"/>
    <property type="molecule type" value="Genomic_DNA"/>
</dbReference>
<name>A0A221M9A2_9BACI</name>
<comment type="catalytic activity">
    <reaction evidence="7">
        <text>N-acetyl-D-glucosamine 6-phosphate + H2O = D-glucosamine 6-phosphate + acetate</text>
        <dbReference type="Rhea" id="RHEA:22936"/>
        <dbReference type="ChEBI" id="CHEBI:15377"/>
        <dbReference type="ChEBI" id="CHEBI:30089"/>
        <dbReference type="ChEBI" id="CHEBI:57513"/>
        <dbReference type="ChEBI" id="CHEBI:58725"/>
        <dbReference type="EC" id="3.5.1.25"/>
    </reaction>
</comment>
<dbReference type="InterPro" id="IPR003764">
    <property type="entry name" value="GlcNAc_6-P_deAcase"/>
</dbReference>
<dbReference type="EC" id="3.5.1.25" evidence="2"/>
<evidence type="ECO:0000256" key="5">
    <source>
        <dbReference type="ARBA" id="ARBA00022801"/>
    </source>
</evidence>
<dbReference type="PANTHER" id="PTHR11113">
    <property type="entry name" value="N-ACETYLGLUCOSAMINE-6-PHOSPHATE DEACETYLASE"/>
    <property type="match status" value="1"/>
</dbReference>
<feature type="binding site" evidence="11">
    <location>
        <begin position="221"/>
        <end position="222"/>
    </location>
    <ligand>
        <name>substrate</name>
    </ligand>
</feature>
<reference evidence="14 15" key="1">
    <citation type="journal article" date="2003" name="Int. J. Syst. Evol. Microbiol.">
        <title>Virgibacillus carmonensis sp. nov., Virgibacillus necropolis sp. nov. and Virgibacillus picturae sp. nov., three novel species isolated from deteriorated mural paintings, transfer of the species of the genus salibacillus to Virgibacillus, as Virgibacillus marismortui comb. nov. and Virgibacillus salexigens comb. nov., and emended description of the genus Virgibacillus.</title>
        <authorList>
            <person name="Heyrman J."/>
            <person name="Logan N.A."/>
            <person name="Busse H.J."/>
            <person name="Balcaen A."/>
            <person name="Lebbe L."/>
            <person name="Rodriguez-Diaz M."/>
            <person name="Swings J."/>
            <person name="De Vos P."/>
        </authorList>
    </citation>
    <scope>NUCLEOTIDE SEQUENCE [LARGE SCALE GENOMIC DNA]</scope>
    <source>
        <strain evidence="14 15">LMG 19488</strain>
    </source>
</reference>
<feature type="domain" description="Amidohydrolase-related" evidence="13">
    <location>
        <begin position="53"/>
        <end position="380"/>
    </location>
</feature>
<keyword evidence="6 9" id="KW-0119">Carbohydrate metabolism</keyword>
<feature type="binding site" evidence="11">
    <location>
        <position position="253"/>
    </location>
    <ligand>
        <name>substrate</name>
    </ligand>
</feature>
<evidence type="ECO:0000256" key="4">
    <source>
        <dbReference type="ARBA" id="ARBA00022723"/>
    </source>
</evidence>
<feature type="binding site" evidence="11">
    <location>
        <position position="142"/>
    </location>
    <ligand>
        <name>substrate</name>
    </ligand>
</feature>
<evidence type="ECO:0000256" key="3">
    <source>
        <dbReference type="ARBA" id="ARBA00018029"/>
    </source>
</evidence>
<feature type="binding site" evidence="12">
    <location>
        <position position="197"/>
    </location>
    <ligand>
        <name>Zn(2+)</name>
        <dbReference type="ChEBI" id="CHEBI:29105"/>
    </ligand>
</feature>
<evidence type="ECO:0000256" key="8">
    <source>
        <dbReference type="ARBA" id="ARBA00060590"/>
    </source>
</evidence>
<evidence type="ECO:0000256" key="1">
    <source>
        <dbReference type="ARBA" id="ARBA00010716"/>
    </source>
</evidence>
<dbReference type="Proteomes" id="UP000204391">
    <property type="component" value="Chromosome"/>
</dbReference>
<dbReference type="KEGG" id="vne:CFK40_03890"/>
<dbReference type="RefSeq" id="WP_089530777.1">
    <property type="nucleotide sequence ID" value="NZ_CP022437.1"/>
</dbReference>
<feature type="binding site" evidence="11">
    <location>
        <begin position="308"/>
        <end position="310"/>
    </location>
    <ligand>
        <name>substrate</name>
    </ligand>
</feature>
<evidence type="ECO:0000256" key="11">
    <source>
        <dbReference type="PIRSR" id="PIRSR038994-2"/>
    </source>
</evidence>
<dbReference type="InterPro" id="IPR032466">
    <property type="entry name" value="Metal_Hydrolase"/>
</dbReference>
<comment type="pathway">
    <text evidence="8">Amino-sugar metabolism; N-acetylneuraminate degradation; D-fructose 6-phosphate from N-acetylneuraminate: step 4/5.</text>
</comment>
<evidence type="ECO:0000259" key="13">
    <source>
        <dbReference type="Pfam" id="PF01979"/>
    </source>
</evidence>
<accession>A0A221M9A2</accession>
<dbReference type="InterPro" id="IPR006680">
    <property type="entry name" value="Amidohydro-rel"/>
</dbReference>
<feature type="binding site" evidence="11">
    <location>
        <position position="229"/>
    </location>
    <ligand>
        <name>substrate</name>
    </ligand>
</feature>
<dbReference type="SUPFAM" id="SSF51556">
    <property type="entry name" value="Metallo-dependent hydrolases"/>
    <property type="match status" value="1"/>
</dbReference>
<dbReference type="AlphaFoldDB" id="A0A221M9A2"/>
<dbReference type="InterPro" id="IPR011059">
    <property type="entry name" value="Metal-dep_hydrolase_composite"/>
</dbReference>
<dbReference type="SUPFAM" id="SSF51338">
    <property type="entry name" value="Composite domain of metallo-dependent hydrolases"/>
    <property type="match status" value="1"/>
</dbReference>
<proteinExistence type="inferred from homology"/>
<comment type="similarity">
    <text evidence="1 9">Belongs to the metallo-dependent hydrolases superfamily. NagA family.</text>
</comment>
<evidence type="ECO:0000256" key="2">
    <source>
        <dbReference type="ARBA" id="ARBA00011899"/>
    </source>
</evidence>
<protein>
    <recommendedName>
        <fullName evidence="3">N-acetylglucosamine-6-phosphate deacetylase</fullName>
        <ecNumber evidence="2">3.5.1.25</ecNumber>
    </recommendedName>
</protein>
<dbReference type="OrthoDB" id="9776488at2"/>
<comment type="cofactor">
    <cofactor evidence="12">
        <name>a divalent metal cation</name>
        <dbReference type="ChEBI" id="CHEBI:60240"/>
    </cofactor>
    <text evidence="12">Binds 1 divalent metal cation per subunit.</text>
</comment>
<dbReference type="Pfam" id="PF01979">
    <property type="entry name" value="Amidohydro_1"/>
    <property type="match status" value="1"/>
</dbReference>
<organism evidence="14 15">
    <name type="scientific">Virgibacillus necropolis</name>
    <dbReference type="NCBI Taxonomy" id="163877"/>
    <lineage>
        <taxon>Bacteria</taxon>
        <taxon>Bacillati</taxon>
        <taxon>Bacillota</taxon>
        <taxon>Bacilli</taxon>
        <taxon>Bacillales</taxon>
        <taxon>Bacillaceae</taxon>
        <taxon>Virgibacillus</taxon>
    </lineage>
</organism>
<keyword evidence="4 12" id="KW-0479">Metal-binding</keyword>
<keyword evidence="15" id="KW-1185">Reference proteome</keyword>
<feature type="binding site" evidence="12">
    <location>
        <position position="218"/>
    </location>
    <ligand>
        <name>Zn(2+)</name>
        <dbReference type="ChEBI" id="CHEBI:29105"/>
    </ligand>
</feature>
<sequence length="386" mass="41788">MTTNKYYLKANRFLLENEEKTNTYLLISNGRFGEFVDAVPSGAKIVDWSGFTIAPGLIDTHIHGVNSYDIMDGTTEAVHGISEALPALGVTRFLPTTLTASEADLNNSIHAVVEAVKSGLSGARSEGIFLEGPYFTEKHKGAQNPGYFRDPDYQEFKQWQELSEDTIVKIALAPERNGAIDFIRKISDEGVLASIAHTDASYDCCTNALYAGARNFVHLFNGMSGLHHREPGVVGAALTDRDAFAELICDGHHVHPDIASMVVGIKGEKTVLITDCMRAGLLPDGNYHLGEFPVVLKDGVARTEAGSLAGSTLRLIDGVKNLQAWSGRSLREIWHLASLSPAKSIGRGSDLGSIQTGKLADYVVLDNSLNIQATAVEGKISYRVER</sequence>
<evidence type="ECO:0000256" key="12">
    <source>
        <dbReference type="PIRSR" id="PIRSR038994-3"/>
    </source>
</evidence>
<dbReference type="FunFam" id="3.20.20.140:FF:000004">
    <property type="entry name" value="N-acetylglucosamine-6-phosphate deacetylase"/>
    <property type="match status" value="1"/>
</dbReference>
<dbReference type="GO" id="GO:0006046">
    <property type="term" value="P:N-acetylglucosamine catabolic process"/>
    <property type="evidence" value="ECO:0007669"/>
    <property type="project" value="TreeGrafter"/>
</dbReference>
<dbReference type="PIRSF" id="PIRSF038994">
    <property type="entry name" value="NagA"/>
    <property type="match status" value="1"/>
</dbReference>
<dbReference type="PANTHER" id="PTHR11113:SF14">
    <property type="entry name" value="N-ACETYLGLUCOSAMINE-6-PHOSPHATE DEACETYLASE"/>
    <property type="match status" value="1"/>
</dbReference>
<dbReference type="Gene3D" id="3.20.20.140">
    <property type="entry name" value="Metal-dependent hydrolases"/>
    <property type="match status" value="1"/>
</dbReference>
<gene>
    <name evidence="14" type="primary">nagA</name>
    <name evidence="14" type="ORF">CFK40_03890</name>
</gene>
<evidence type="ECO:0000313" key="15">
    <source>
        <dbReference type="Proteomes" id="UP000204391"/>
    </source>
</evidence>
<dbReference type="NCBIfam" id="TIGR00221">
    <property type="entry name" value="nagA"/>
    <property type="match status" value="1"/>
</dbReference>
<evidence type="ECO:0000256" key="10">
    <source>
        <dbReference type="PIRSR" id="PIRSR038994-1"/>
    </source>
</evidence>
<feature type="binding site" evidence="12">
    <location>
        <position position="131"/>
    </location>
    <ligand>
        <name>Zn(2+)</name>
        <dbReference type="ChEBI" id="CHEBI:29105"/>
    </ligand>
</feature>
<keyword evidence="5 9" id="KW-0378">Hydrolase</keyword>
<feature type="active site" description="Proton donor/acceptor" evidence="10">
    <location>
        <position position="275"/>
    </location>
</feature>